<dbReference type="Gene3D" id="1.10.606.20">
    <property type="match status" value="1"/>
</dbReference>
<reference evidence="2 3" key="1">
    <citation type="submission" date="2020-10" db="EMBL/GenBank/DDBJ databases">
        <title>Connecting structure to function with the recovery of over 1000 high-quality activated sludge metagenome-assembled genomes encoding full-length rRNA genes using long-read sequencing.</title>
        <authorList>
            <person name="Singleton C.M."/>
            <person name="Petriglieri F."/>
            <person name="Kristensen J.M."/>
            <person name="Kirkegaard R.H."/>
            <person name="Michaelsen T.Y."/>
            <person name="Andersen M.H."/>
            <person name="Karst S.M."/>
            <person name="Dueholm M.S."/>
            <person name="Nielsen P.H."/>
            <person name="Albertsen M."/>
        </authorList>
    </citation>
    <scope>NUCLEOTIDE SEQUENCE [LARGE SCALE GENOMIC DNA]</scope>
    <source>
        <strain evidence="2">Ribe_18-Q3-R11-54_MAXAC.273</strain>
    </source>
</reference>
<organism evidence="2 3">
    <name type="scientific">Candidatus Opimibacter skivensis</name>
    <dbReference type="NCBI Taxonomy" id="2982028"/>
    <lineage>
        <taxon>Bacteria</taxon>
        <taxon>Pseudomonadati</taxon>
        <taxon>Bacteroidota</taxon>
        <taxon>Saprospiria</taxon>
        <taxon>Saprospirales</taxon>
        <taxon>Saprospiraceae</taxon>
        <taxon>Candidatus Opimibacter</taxon>
    </lineage>
</organism>
<sequence length="435" mass="49348">MRRLVLLMVVLGMYGCKNSSVIQSNPFGVANLHQLNRRLLEIAMEDGYPPPIASRVYVYPHIAYFVTIQKFYPDNLPSIAGKLNGLTPLDSIKTDGAHAELTANLAFCKIAKKLIFSEHYMDEMIQHFLTVAKEGGLNVSVIGASEKCSDEIAHHLISWISKDKYVETRTMDRWTSTKKRGEWVETPPDYAAGLEPHWAELRPLLIDSASIFKSTPPPSYDPGKNSEFFKMVNAVYLQSKDLNDHKKEIAMFWDDNPNTSEYHGHLVAITHKIAPPGHWLNIINQISTKENSDLFKTTKSYTYSAIAMYDAIISCWYEKYKTNLVRPITYIQENIDINWKPLIQTPPFPEYTSGHSAISAAAATILTSIYGDNYAFTDSTEILFEQPVRSFPSFQEAAWEVSLSRFYAGIHYMNGVQEGNRQGIFIGQIILEKLR</sequence>
<dbReference type="Proteomes" id="UP000808337">
    <property type="component" value="Unassembled WGS sequence"/>
</dbReference>
<feature type="domain" description="Phosphatidic acid phosphatase type 2/haloperoxidase" evidence="1">
    <location>
        <begin position="317"/>
        <end position="430"/>
    </location>
</feature>
<dbReference type="InterPro" id="IPR036938">
    <property type="entry name" value="PAP2/HPO_sf"/>
</dbReference>
<proteinExistence type="predicted"/>
<evidence type="ECO:0000259" key="1">
    <source>
        <dbReference type="Pfam" id="PF01569"/>
    </source>
</evidence>
<dbReference type="AlphaFoldDB" id="A0A9D7T1E2"/>
<evidence type="ECO:0000313" key="3">
    <source>
        <dbReference type="Proteomes" id="UP000808337"/>
    </source>
</evidence>
<dbReference type="PROSITE" id="PS51257">
    <property type="entry name" value="PROKAR_LIPOPROTEIN"/>
    <property type="match status" value="1"/>
</dbReference>
<comment type="caution">
    <text evidence="2">The sequence shown here is derived from an EMBL/GenBank/DDBJ whole genome shotgun (WGS) entry which is preliminary data.</text>
</comment>
<name>A0A9D7T1E2_9BACT</name>
<dbReference type="CDD" id="cd03398">
    <property type="entry name" value="PAP2_haloperoxidase"/>
    <property type="match status" value="1"/>
</dbReference>
<dbReference type="EMBL" id="JADKGY010000029">
    <property type="protein sequence ID" value="MBK9984544.1"/>
    <property type="molecule type" value="Genomic_DNA"/>
</dbReference>
<dbReference type="Pfam" id="PF01569">
    <property type="entry name" value="PAP2"/>
    <property type="match status" value="1"/>
</dbReference>
<dbReference type="InterPro" id="IPR052559">
    <property type="entry name" value="V-haloperoxidase"/>
</dbReference>
<dbReference type="PANTHER" id="PTHR34599:SF2">
    <property type="entry name" value="TRAF-TYPE DOMAIN-CONTAINING PROTEIN"/>
    <property type="match status" value="1"/>
</dbReference>
<accession>A0A9D7T1E2</accession>
<protein>
    <submittedName>
        <fullName evidence="2">Vanadium-dependent haloperoxidase</fullName>
    </submittedName>
</protein>
<dbReference type="PANTHER" id="PTHR34599">
    <property type="entry name" value="PEROXIDASE-RELATED"/>
    <property type="match status" value="1"/>
</dbReference>
<dbReference type="InterPro" id="IPR000326">
    <property type="entry name" value="PAP2/HPO"/>
</dbReference>
<gene>
    <name evidence="2" type="ORF">IPP15_19630</name>
</gene>
<evidence type="ECO:0000313" key="2">
    <source>
        <dbReference type="EMBL" id="MBK9984544.1"/>
    </source>
</evidence>
<dbReference type="SUPFAM" id="SSF48317">
    <property type="entry name" value="Acid phosphatase/Vanadium-dependent haloperoxidase"/>
    <property type="match status" value="1"/>
</dbReference>